<sequence>MSFQSEDLKNDDEIDQNQSFQPVGVIPLYTYLPPLKSLTQQPNNQRQWPLADVSSFPFLPSIHKTNYNGPKISNIEINALYQDILEEFVTEETLDLLEEALKLDMDMSPLAIQRRALEKEAELNRFTSQVATEVLDDVIREICYEIAVNFFDDIISNHRVEIEARVFTQDLVPELAAELMKEVACEVMHACKCGEECINIVHEVLIDEVKNVVEDVLTDYSAQCAFSQYKQITKFAGDLLLDSLCLQALLPEEKSDTHLAAQVIDHFMLSILLDKLLNLKSMSAEKCIPLQWYRKKFVLNVAFDSAMDQLTKLLDKELGL</sequence>
<organism evidence="1 2">
    <name type="scientific">Clavelina lepadiformis</name>
    <name type="common">Light-bulb sea squirt</name>
    <name type="synonym">Ascidia lepadiformis</name>
    <dbReference type="NCBI Taxonomy" id="159417"/>
    <lineage>
        <taxon>Eukaryota</taxon>
        <taxon>Metazoa</taxon>
        <taxon>Chordata</taxon>
        <taxon>Tunicata</taxon>
        <taxon>Ascidiacea</taxon>
        <taxon>Aplousobranchia</taxon>
        <taxon>Clavelinidae</taxon>
        <taxon>Clavelina</taxon>
    </lineage>
</organism>
<comment type="caution">
    <text evidence="1">The sequence shown here is derived from an EMBL/GenBank/DDBJ whole genome shotgun (WGS) entry which is preliminary data.</text>
</comment>
<protein>
    <submittedName>
        <fullName evidence="1">Uncharacterized protein</fullName>
    </submittedName>
</protein>
<gene>
    <name evidence="1" type="ORF">CVLEPA_LOCUS30467</name>
</gene>
<accession>A0ABP0H1V0</accession>
<name>A0ABP0H1V0_CLALP</name>
<proteinExistence type="predicted"/>
<reference evidence="1 2" key="1">
    <citation type="submission" date="2024-02" db="EMBL/GenBank/DDBJ databases">
        <authorList>
            <person name="Daric V."/>
            <person name="Darras S."/>
        </authorList>
    </citation>
    <scope>NUCLEOTIDE SEQUENCE [LARGE SCALE GENOMIC DNA]</scope>
</reference>
<dbReference type="EMBL" id="CAWYQH010000163">
    <property type="protein sequence ID" value="CAK8697201.1"/>
    <property type="molecule type" value="Genomic_DNA"/>
</dbReference>
<evidence type="ECO:0000313" key="1">
    <source>
        <dbReference type="EMBL" id="CAK8697201.1"/>
    </source>
</evidence>
<evidence type="ECO:0000313" key="2">
    <source>
        <dbReference type="Proteomes" id="UP001642483"/>
    </source>
</evidence>
<dbReference type="Proteomes" id="UP001642483">
    <property type="component" value="Unassembled WGS sequence"/>
</dbReference>
<keyword evidence="2" id="KW-1185">Reference proteome</keyword>